<dbReference type="Pfam" id="PF00892">
    <property type="entry name" value="EamA"/>
    <property type="match status" value="2"/>
</dbReference>
<comment type="caution">
    <text evidence="3">The sequence shown here is derived from an EMBL/GenBank/DDBJ whole genome shotgun (WGS) entry which is preliminary data.</text>
</comment>
<keyword evidence="4" id="KW-1185">Reference proteome</keyword>
<dbReference type="GO" id="GO:0016020">
    <property type="term" value="C:membrane"/>
    <property type="evidence" value="ECO:0007669"/>
    <property type="project" value="InterPro"/>
</dbReference>
<keyword evidence="1" id="KW-0812">Transmembrane</keyword>
<dbReference type="Proteomes" id="UP001152876">
    <property type="component" value="Unassembled WGS sequence"/>
</dbReference>
<organism evidence="3 4">
    <name type="scientific">Hydrogenophaga taeniospiralis CCUG 15921</name>
    <dbReference type="NCBI Taxonomy" id="1281780"/>
    <lineage>
        <taxon>Bacteria</taxon>
        <taxon>Pseudomonadati</taxon>
        <taxon>Pseudomonadota</taxon>
        <taxon>Betaproteobacteria</taxon>
        <taxon>Burkholderiales</taxon>
        <taxon>Comamonadaceae</taxon>
        <taxon>Hydrogenophaga</taxon>
    </lineage>
</organism>
<protein>
    <recommendedName>
        <fullName evidence="2">EamA domain-containing protein</fullName>
    </recommendedName>
</protein>
<feature type="transmembrane region" description="Helical" evidence="1">
    <location>
        <begin position="208"/>
        <end position="227"/>
    </location>
</feature>
<evidence type="ECO:0000259" key="2">
    <source>
        <dbReference type="Pfam" id="PF00892"/>
    </source>
</evidence>
<feature type="transmembrane region" description="Helical" evidence="1">
    <location>
        <begin position="176"/>
        <end position="196"/>
    </location>
</feature>
<feature type="transmembrane region" description="Helical" evidence="1">
    <location>
        <begin position="298"/>
        <end position="316"/>
    </location>
</feature>
<keyword evidence="1" id="KW-1133">Transmembrane helix</keyword>
<feature type="domain" description="EamA" evidence="2">
    <location>
        <begin position="174"/>
        <end position="314"/>
    </location>
</feature>
<dbReference type="InterPro" id="IPR000620">
    <property type="entry name" value="EamA_dom"/>
</dbReference>
<reference evidence="3" key="1">
    <citation type="submission" date="2013-01" db="EMBL/GenBank/DDBJ databases">
        <title>Genome draft of Hydrogenophaga taeniospiralis 2K1.</title>
        <authorList>
            <person name="Gomila M."/>
            <person name="Lalucat J."/>
        </authorList>
    </citation>
    <scope>NUCLEOTIDE SEQUENCE</scope>
    <source>
        <strain evidence="3">CCUG 15921</strain>
    </source>
</reference>
<name>A0A9X4NUT0_9BURK</name>
<feature type="transmembrane region" description="Helical" evidence="1">
    <location>
        <begin position="139"/>
        <end position="156"/>
    </location>
</feature>
<feature type="transmembrane region" description="Helical" evidence="1">
    <location>
        <begin position="21"/>
        <end position="44"/>
    </location>
</feature>
<evidence type="ECO:0000313" key="3">
    <source>
        <dbReference type="EMBL" id="MDG5977021.1"/>
    </source>
</evidence>
<feature type="domain" description="EamA" evidence="2">
    <location>
        <begin position="19"/>
        <end position="133"/>
    </location>
</feature>
<dbReference type="RefSeq" id="WP_322788358.1">
    <property type="nucleotide sequence ID" value="NZ_AOGK01000016.1"/>
</dbReference>
<proteinExistence type="predicted"/>
<keyword evidence="1" id="KW-0472">Membrane</keyword>
<feature type="transmembrane region" description="Helical" evidence="1">
    <location>
        <begin position="88"/>
        <end position="109"/>
    </location>
</feature>
<dbReference type="AlphaFoldDB" id="A0A9X4NUT0"/>
<accession>A0A9X4NUT0</accession>
<evidence type="ECO:0000256" key="1">
    <source>
        <dbReference type="SAM" id="Phobius"/>
    </source>
</evidence>
<dbReference type="EMBL" id="AOGK01000016">
    <property type="protein sequence ID" value="MDG5977021.1"/>
    <property type="molecule type" value="Genomic_DNA"/>
</dbReference>
<feature type="transmembrane region" description="Helical" evidence="1">
    <location>
        <begin position="273"/>
        <end position="292"/>
    </location>
</feature>
<sequence length="320" mass="33756">MLITEVSSSAKGLPPGMATGIAAGLGAGAFWGTTFVAPLVAPGFSSVDYTAGRFVACGLFSLAWMLWQTLRMPVGQRAGQWPDLAQAGAALWLSVLGYTGYYLLLVYGIADAGAALPALIIGTLPVWMMLLGKPSHLRWAALLPGLVLTAAGMVLMMDATADEVNASGAGHFWRGVLLAVGAMLSWLAFGMLNARWIRRHPGVKSTAWANWLGLAAGLGGLGLWLGWGTGWAELIDRPGFGRFVLVCAFTGIGSAWIASVMWNIASRWLSTSLAGQLVVSETVFALIYTFAWSGDWPAATQLLACVLFVAGILASIRAHR</sequence>
<feature type="transmembrane region" description="Helical" evidence="1">
    <location>
        <begin position="115"/>
        <end position="132"/>
    </location>
</feature>
<evidence type="ECO:0000313" key="4">
    <source>
        <dbReference type="Proteomes" id="UP001152876"/>
    </source>
</evidence>
<feature type="transmembrane region" description="Helical" evidence="1">
    <location>
        <begin position="50"/>
        <end position="67"/>
    </location>
</feature>
<gene>
    <name evidence="3" type="ORF">H010_17296</name>
</gene>
<feature type="transmembrane region" description="Helical" evidence="1">
    <location>
        <begin position="239"/>
        <end position="261"/>
    </location>
</feature>